<dbReference type="Pfam" id="PF00574">
    <property type="entry name" value="CLP_protease"/>
    <property type="match status" value="1"/>
</dbReference>
<gene>
    <name evidence="2" type="ORF">RY831_26875</name>
</gene>
<dbReference type="EMBL" id="JAWIIV010000036">
    <property type="protein sequence ID" value="MEC4722789.1"/>
    <property type="molecule type" value="Genomic_DNA"/>
</dbReference>
<dbReference type="PRINTS" id="PR00127">
    <property type="entry name" value="CLPPROTEASEP"/>
</dbReference>
<dbReference type="InterPro" id="IPR029045">
    <property type="entry name" value="ClpP/crotonase-like_dom_sf"/>
</dbReference>
<dbReference type="RefSeq" id="WP_326509447.1">
    <property type="nucleotide sequence ID" value="NZ_JAWIIV010000036.1"/>
</dbReference>
<organism evidence="2 3">
    <name type="scientific">Noviherbaspirillum album</name>
    <dbReference type="NCBI Taxonomy" id="3080276"/>
    <lineage>
        <taxon>Bacteria</taxon>
        <taxon>Pseudomonadati</taxon>
        <taxon>Pseudomonadota</taxon>
        <taxon>Betaproteobacteria</taxon>
        <taxon>Burkholderiales</taxon>
        <taxon>Oxalobacteraceae</taxon>
        <taxon>Noviherbaspirillum</taxon>
    </lineage>
</organism>
<evidence type="ECO:0000256" key="1">
    <source>
        <dbReference type="ARBA" id="ARBA00007039"/>
    </source>
</evidence>
<reference evidence="2 3" key="1">
    <citation type="submission" date="2023-10" db="EMBL/GenBank/DDBJ databases">
        <title>Noviherbaspirillum sp. CPCC 100848 genome assembly.</title>
        <authorList>
            <person name="Li X.Y."/>
            <person name="Fang X.M."/>
        </authorList>
    </citation>
    <scope>NUCLEOTIDE SEQUENCE [LARGE SCALE GENOMIC DNA]</scope>
    <source>
        <strain evidence="2 3">CPCC 100848</strain>
    </source>
</reference>
<dbReference type="GO" id="GO:0008233">
    <property type="term" value="F:peptidase activity"/>
    <property type="evidence" value="ECO:0007669"/>
    <property type="project" value="UniProtKB-KW"/>
</dbReference>
<keyword evidence="2" id="KW-0645">Protease</keyword>
<dbReference type="Proteomes" id="UP001352263">
    <property type="component" value="Unassembled WGS sequence"/>
</dbReference>
<name>A0ABU6JI87_9BURK</name>
<dbReference type="SUPFAM" id="SSF52096">
    <property type="entry name" value="ClpP/crotonase"/>
    <property type="match status" value="1"/>
</dbReference>
<proteinExistence type="inferred from homology"/>
<sequence length="160" mass="17046">MGGLPLEVLVTGAIEKGVKELTICICSGGGDVTSGIGLYNFLKMVPAKINTHNFGACGSIAATIFLAGERRTTAAASMFTLHAATFVEGPRKGEISENTTMIYEPFKLALGWKDDKINAYFSSRAESFIQPAQAKEFGIVHDITDLKMPEGAVIVPVHVP</sequence>
<accession>A0ABU6JI87</accession>
<dbReference type="GO" id="GO:0006508">
    <property type="term" value="P:proteolysis"/>
    <property type="evidence" value="ECO:0007669"/>
    <property type="project" value="UniProtKB-KW"/>
</dbReference>
<keyword evidence="2" id="KW-0378">Hydrolase</keyword>
<evidence type="ECO:0000313" key="2">
    <source>
        <dbReference type="EMBL" id="MEC4722789.1"/>
    </source>
</evidence>
<keyword evidence="3" id="KW-1185">Reference proteome</keyword>
<dbReference type="InterPro" id="IPR001907">
    <property type="entry name" value="ClpP"/>
</dbReference>
<dbReference type="InterPro" id="IPR023562">
    <property type="entry name" value="ClpP/TepA"/>
</dbReference>
<evidence type="ECO:0000313" key="3">
    <source>
        <dbReference type="Proteomes" id="UP001352263"/>
    </source>
</evidence>
<protein>
    <submittedName>
        <fullName evidence="2">ATP-dependent Clp protease proteolytic subunit</fullName>
    </submittedName>
</protein>
<comment type="caution">
    <text evidence="2">The sequence shown here is derived from an EMBL/GenBank/DDBJ whole genome shotgun (WGS) entry which is preliminary data.</text>
</comment>
<comment type="similarity">
    <text evidence="1">Belongs to the peptidase S14 family.</text>
</comment>
<dbReference type="Gene3D" id="3.90.226.10">
    <property type="entry name" value="2-enoyl-CoA Hydratase, Chain A, domain 1"/>
    <property type="match status" value="1"/>
</dbReference>